<reference evidence="1 2" key="1">
    <citation type="journal article" date="2015" name="Genome Announc.">
        <title>Complete genome sequences for 59 burkholderia isolates, both pathogenic and near neighbor.</title>
        <authorList>
            <person name="Johnson S.L."/>
            <person name="Bishop-Lilly K.A."/>
            <person name="Ladner J.T."/>
            <person name="Daligault H.E."/>
            <person name="Davenport K.W."/>
            <person name="Jaissle J."/>
            <person name="Frey K.G."/>
            <person name="Koroleva G.I."/>
            <person name="Bruce D.C."/>
            <person name="Coyne S.R."/>
            <person name="Broomall S.M."/>
            <person name="Li P.E."/>
            <person name="Teshima H."/>
            <person name="Gibbons H.S."/>
            <person name="Palacios G.F."/>
            <person name="Rosenzweig C.N."/>
            <person name="Redden C.L."/>
            <person name="Xu Y."/>
            <person name="Minogue T.D."/>
            <person name="Chain P.S."/>
        </authorList>
    </citation>
    <scope>NUCLEOTIDE SEQUENCE [LARGE SCALE GENOMIC DNA]</scope>
    <source>
        <strain evidence="1 2">ATCC BAA-463</strain>
    </source>
</reference>
<proteinExistence type="predicted"/>
<organism evidence="1 2">
    <name type="scientific">Paraburkholderia fungorum</name>
    <dbReference type="NCBI Taxonomy" id="134537"/>
    <lineage>
        <taxon>Bacteria</taxon>
        <taxon>Pseudomonadati</taxon>
        <taxon>Pseudomonadota</taxon>
        <taxon>Betaproteobacteria</taxon>
        <taxon>Burkholderiales</taxon>
        <taxon>Burkholderiaceae</taxon>
        <taxon>Paraburkholderia</taxon>
    </lineage>
</organism>
<dbReference type="KEGG" id="bfn:OI25_7425"/>
<sequence length="68" mass="7607">MWRIFNESRPGLDEVASPAGFVALRIAARSGPLEWSGWRLGKLIHFVLNVAIRTTAWGTPPMMRVSLD</sequence>
<protein>
    <recommendedName>
        <fullName evidence="3">Transposase DDE domain-containing protein</fullName>
    </recommendedName>
</protein>
<dbReference type="AlphaFoldDB" id="A0AAU8SRW2"/>
<evidence type="ECO:0008006" key="3">
    <source>
        <dbReference type="Google" id="ProtNLM"/>
    </source>
</evidence>
<dbReference type="EMBL" id="CP010025">
    <property type="protein sequence ID" value="AJZ56611.1"/>
    <property type="molecule type" value="Genomic_DNA"/>
</dbReference>
<name>A0AAU8SRW2_9BURK</name>
<accession>A0AAU8SRW2</accession>
<gene>
    <name evidence="1" type="ORF">OI25_7425</name>
</gene>
<dbReference type="Proteomes" id="UP000032614">
    <property type="component" value="Chromosome 3"/>
</dbReference>
<evidence type="ECO:0000313" key="1">
    <source>
        <dbReference type="EMBL" id="AJZ56611.1"/>
    </source>
</evidence>
<evidence type="ECO:0000313" key="2">
    <source>
        <dbReference type="Proteomes" id="UP000032614"/>
    </source>
</evidence>